<evidence type="ECO:0000313" key="6">
    <source>
        <dbReference type="EMBL" id="MCW3805559.1"/>
    </source>
</evidence>
<dbReference type="RefSeq" id="WP_301198929.1">
    <property type="nucleotide sequence ID" value="NZ_JAPDPI010000013.1"/>
</dbReference>
<keyword evidence="7" id="KW-1185">Reference proteome</keyword>
<comment type="caution">
    <text evidence="6">The sequence shown here is derived from an EMBL/GenBank/DDBJ whole genome shotgun (WGS) entry which is preliminary data.</text>
</comment>
<evidence type="ECO:0000256" key="3">
    <source>
        <dbReference type="ARBA" id="ARBA00023098"/>
    </source>
</evidence>
<keyword evidence="1 4" id="KW-0378">Hydrolase</keyword>
<dbReference type="SUPFAM" id="SSF52151">
    <property type="entry name" value="FabD/lysophospholipase-like"/>
    <property type="match status" value="1"/>
</dbReference>
<feature type="active site" description="Proton acceptor" evidence="4">
    <location>
        <position position="155"/>
    </location>
</feature>
<dbReference type="Gene3D" id="3.40.1090.10">
    <property type="entry name" value="Cytosolic phospholipase A2 catalytic domain"/>
    <property type="match status" value="2"/>
</dbReference>
<accession>A0AAE3MDJ3</accession>
<evidence type="ECO:0000256" key="1">
    <source>
        <dbReference type="ARBA" id="ARBA00022801"/>
    </source>
</evidence>
<dbReference type="PANTHER" id="PTHR14226">
    <property type="entry name" value="NEUROPATHY TARGET ESTERASE/SWISS CHEESE D.MELANOGASTER"/>
    <property type="match status" value="1"/>
</dbReference>
<gene>
    <name evidence="6" type="ORF">OM074_07955</name>
</gene>
<dbReference type="InterPro" id="IPR016035">
    <property type="entry name" value="Acyl_Trfase/lysoPLipase"/>
</dbReference>
<dbReference type="GO" id="GO:0016787">
    <property type="term" value="F:hydrolase activity"/>
    <property type="evidence" value="ECO:0007669"/>
    <property type="project" value="UniProtKB-UniRule"/>
</dbReference>
<dbReference type="Proteomes" id="UP001207408">
    <property type="component" value="Unassembled WGS sequence"/>
</dbReference>
<evidence type="ECO:0000313" key="7">
    <source>
        <dbReference type="Proteomes" id="UP001207408"/>
    </source>
</evidence>
<dbReference type="EMBL" id="JAPDPI010000013">
    <property type="protein sequence ID" value="MCW3805559.1"/>
    <property type="molecule type" value="Genomic_DNA"/>
</dbReference>
<organism evidence="6 7">
    <name type="scientific">Plebeiibacterium marinum</name>
    <dbReference type="NCBI Taxonomy" id="2992111"/>
    <lineage>
        <taxon>Bacteria</taxon>
        <taxon>Pseudomonadati</taxon>
        <taxon>Bacteroidota</taxon>
        <taxon>Bacteroidia</taxon>
        <taxon>Marinilabiliales</taxon>
        <taxon>Marinilabiliaceae</taxon>
        <taxon>Plebeiibacterium</taxon>
    </lineage>
</organism>
<keyword evidence="3 4" id="KW-0443">Lipid metabolism</keyword>
<dbReference type="PANTHER" id="PTHR14226:SF78">
    <property type="entry name" value="SLR0060 PROTEIN"/>
    <property type="match status" value="1"/>
</dbReference>
<keyword evidence="2 4" id="KW-0442">Lipid degradation</keyword>
<feature type="active site" description="Nucleophile" evidence="4">
    <location>
        <position position="42"/>
    </location>
</feature>
<feature type="short sequence motif" description="GXGXXG" evidence="4">
    <location>
        <begin position="13"/>
        <end position="18"/>
    </location>
</feature>
<feature type="short sequence motif" description="GXSXG" evidence="4">
    <location>
        <begin position="40"/>
        <end position="44"/>
    </location>
</feature>
<dbReference type="InterPro" id="IPR002641">
    <property type="entry name" value="PNPLA_dom"/>
</dbReference>
<feature type="domain" description="PNPLA" evidence="5">
    <location>
        <begin position="9"/>
        <end position="168"/>
    </location>
</feature>
<proteinExistence type="predicted"/>
<evidence type="ECO:0000259" key="5">
    <source>
        <dbReference type="PROSITE" id="PS51635"/>
    </source>
</evidence>
<dbReference type="Pfam" id="PF01734">
    <property type="entry name" value="Patatin"/>
    <property type="match status" value="1"/>
</dbReference>
<protein>
    <submittedName>
        <fullName evidence="6">Patatin-like phospholipase family protein</fullName>
    </submittedName>
</protein>
<dbReference type="PROSITE" id="PS51635">
    <property type="entry name" value="PNPLA"/>
    <property type="match status" value="1"/>
</dbReference>
<reference evidence="6" key="1">
    <citation type="submission" date="2022-10" db="EMBL/GenBank/DDBJ databases">
        <authorList>
            <person name="Yu W.X."/>
        </authorList>
    </citation>
    <scope>NUCLEOTIDE SEQUENCE</scope>
    <source>
        <strain evidence="6">D04</strain>
    </source>
</reference>
<dbReference type="GO" id="GO:0016042">
    <property type="term" value="P:lipid catabolic process"/>
    <property type="evidence" value="ECO:0007669"/>
    <property type="project" value="UniProtKB-UniRule"/>
</dbReference>
<feature type="short sequence motif" description="DGA/G" evidence="4">
    <location>
        <begin position="155"/>
        <end position="157"/>
    </location>
</feature>
<evidence type="ECO:0000256" key="4">
    <source>
        <dbReference type="PROSITE-ProRule" id="PRU01161"/>
    </source>
</evidence>
<dbReference type="AlphaFoldDB" id="A0AAE3MDJ3"/>
<sequence length="259" mass="28544">MRTDTEIGIALSGGGARGIAHIGVLKALEEFDMVPDKIAGTSMGAIVGVMYAAGFNADEIASVLKTEKIYKWFKVEWFHAGLLSLAGVKEILFKYIGYNEFERLKKPYWVCVSNLNSGKGEIVNKGTGLLDWVIASASVPVLFTPVPINGSSYVDGGLFHNLPAEALVSDCNTIVGSNVMPVNREENVESVKQVGDRVFNLAIAQNTWHSRTYCDFYIESRAIRKFPTWDYSKVDELIDVGYDSACKVIKKFMIPELQG</sequence>
<evidence type="ECO:0000256" key="2">
    <source>
        <dbReference type="ARBA" id="ARBA00022963"/>
    </source>
</evidence>
<name>A0AAE3MDJ3_9BACT</name>
<dbReference type="InterPro" id="IPR050301">
    <property type="entry name" value="NTE"/>
</dbReference>